<evidence type="ECO:0000313" key="9">
    <source>
        <dbReference type="Proteomes" id="UP000219281"/>
    </source>
</evidence>
<evidence type="ECO:0000256" key="4">
    <source>
        <dbReference type="ARBA" id="ARBA00022827"/>
    </source>
</evidence>
<name>A0A286A0J3_9SPHI</name>
<dbReference type="SUPFAM" id="SSF52425">
    <property type="entry name" value="Cryptochrome/photolyase, N-terminal domain"/>
    <property type="match status" value="1"/>
</dbReference>
<dbReference type="GO" id="GO:0003677">
    <property type="term" value="F:DNA binding"/>
    <property type="evidence" value="ECO:0007669"/>
    <property type="project" value="TreeGrafter"/>
</dbReference>
<dbReference type="Gene3D" id="3.40.50.620">
    <property type="entry name" value="HUPs"/>
    <property type="match status" value="1"/>
</dbReference>
<dbReference type="RefSeq" id="WP_240775090.1">
    <property type="nucleotide sequence ID" value="NZ_OCMT01000002.1"/>
</dbReference>
<accession>A0A286A0J3</accession>
<keyword evidence="8" id="KW-0456">Lyase</keyword>
<dbReference type="PRINTS" id="PR00147">
    <property type="entry name" value="DNAPHOTLYASE"/>
</dbReference>
<evidence type="ECO:0000256" key="1">
    <source>
        <dbReference type="ARBA" id="ARBA00005862"/>
    </source>
</evidence>
<keyword evidence="9" id="KW-1185">Reference proteome</keyword>
<dbReference type="InterPro" id="IPR006050">
    <property type="entry name" value="DNA_photolyase_N"/>
</dbReference>
<evidence type="ECO:0000313" key="8">
    <source>
        <dbReference type="EMBL" id="SOD15424.1"/>
    </source>
</evidence>
<evidence type="ECO:0000259" key="7">
    <source>
        <dbReference type="PROSITE" id="PS51645"/>
    </source>
</evidence>
<dbReference type="InterPro" id="IPR005101">
    <property type="entry name" value="Cryptochr/Photolyase_FAD-bd"/>
</dbReference>
<dbReference type="Proteomes" id="UP000219281">
    <property type="component" value="Unassembled WGS sequence"/>
</dbReference>
<dbReference type="GO" id="GO:0000719">
    <property type="term" value="P:photoreactive repair"/>
    <property type="evidence" value="ECO:0007669"/>
    <property type="project" value="TreeGrafter"/>
</dbReference>
<comment type="similarity">
    <text evidence="1 6">Belongs to the DNA photolyase class-1 family.</text>
</comment>
<sequence>MASDMGKKILVWFRNDLRLHDNEMLVEAIAKADEILPVYVFDPRHFEKTQYHTYKTGAIRTKFFIESVASLQQSLQAIGGNLLVLQGHPEEVLPALVVKHDITEVYHHREVASEETAVSLKLEDALWKQKVNLKHFIGHTLYNKEDLPFPIKDIPDVFTQFKKKTERDAVVKPCFPTPSAISFISLEDWGAIPSINELLQDEAAVILKIQSEFIGGEKEALAHLHEYLHAGEGMVLANATLKKHEIVSKLSAWLALGCLSPREVYWKMKDAEATHGVRPYFHQIVLGLLWRDYYRFMFKKYGNTFFKPLGFKKDGVSLQLENTSALQNWKDGNTGQPLVDACMQELNTTGYINQLARQLVATYLVKELEINWVLGAAYFEEQLLDYAPASNWGNWAAVAGVGNDQKLSNSFDFEKLMKILDPKGAFAQVVRA</sequence>
<reference evidence="9" key="1">
    <citation type="submission" date="2017-09" db="EMBL/GenBank/DDBJ databases">
        <authorList>
            <person name="Varghese N."/>
            <person name="Submissions S."/>
        </authorList>
    </citation>
    <scope>NUCLEOTIDE SEQUENCE [LARGE SCALE GENOMIC DNA]</scope>
    <source>
        <strain evidence="9">CGMCC 1.12803</strain>
    </source>
</reference>
<feature type="domain" description="Photolyase/cryptochrome alpha/beta" evidence="7">
    <location>
        <begin position="7"/>
        <end position="141"/>
    </location>
</feature>
<dbReference type="PANTHER" id="PTHR11455">
    <property type="entry name" value="CRYPTOCHROME"/>
    <property type="match status" value="1"/>
</dbReference>
<dbReference type="InterPro" id="IPR036155">
    <property type="entry name" value="Crypto/Photolyase_N_sf"/>
</dbReference>
<evidence type="ECO:0000256" key="6">
    <source>
        <dbReference type="RuleBase" id="RU367151"/>
    </source>
</evidence>
<dbReference type="InterPro" id="IPR036134">
    <property type="entry name" value="Crypto/Photolyase_FAD-like_sf"/>
</dbReference>
<proteinExistence type="inferred from homology"/>
<dbReference type="InterPro" id="IPR014729">
    <property type="entry name" value="Rossmann-like_a/b/a_fold"/>
</dbReference>
<dbReference type="PANTHER" id="PTHR11455:SF22">
    <property type="entry name" value="CRYPTOCHROME DASH"/>
    <property type="match status" value="1"/>
</dbReference>
<dbReference type="Gene3D" id="1.25.40.80">
    <property type="match status" value="1"/>
</dbReference>
<dbReference type="SUPFAM" id="SSF48173">
    <property type="entry name" value="Cryptochrome/photolyase FAD-binding domain"/>
    <property type="match status" value="1"/>
</dbReference>
<dbReference type="GO" id="GO:0071949">
    <property type="term" value="F:FAD binding"/>
    <property type="evidence" value="ECO:0007669"/>
    <property type="project" value="TreeGrafter"/>
</dbReference>
<evidence type="ECO:0000256" key="5">
    <source>
        <dbReference type="ARBA" id="ARBA00022991"/>
    </source>
</evidence>
<evidence type="ECO:0000256" key="3">
    <source>
        <dbReference type="ARBA" id="ARBA00022630"/>
    </source>
</evidence>
<keyword evidence="5 6" id="KW-0157">Chromophore</keyword>
<dbReference type="EMBL" id="OCMT01000002">
    <property type="protein sequence ID" value="SOD15424.1"/>
    <property type="molecule type" value="Genomic_DNA"/>
</dbReference>
<dbReference type="Pfam" id="PF00875">
    <property type="entry name" value="DNA_photolyase"/>
    <property type="match status" value="1"/>
</dbReference>
<dbReference type="Pfam" id="PF03441">
    <property type="entry name" value="FAD_binding_7"/>
    <property type="match status" value="1"/>
</dbReference>
<comment type="cofactor">
    <cofactor evidence="6">
        <name>(6R)-5,10-methylene-5,6,7,8-tetrahydrofolate</name>
        <dbReference type="ChEBI" id="CHEBI:15636"/>
    </cofactor>
    <text evidence="6">Binds 1 5,10-methenyltetrahydrofolate (MTHF) per subunit.</text>
</comment>
<protein>
    <recommendedName>
        <fullName evidence="2 6">Cryptochrome DASH</fullName>
    </recommendedName>
</protein>
<dbReference type="Gene3D" id="1.10.579.10">
    <property type="entry name" value="DNA Cyclobutane Dipyrimidine Photolyase, subunit A, domain 3"/>
    <property type="match status" value="1"/>
</dbReference>
<keyword evidence="3 6" id="KW-0285">Flavoprotein</keyword>
<organism evidence="8 9">
    <name type="scientific">Pedobacter xixiisoli</name>
    <dbReference type="NCBI Taxonomy" id="1476464"/>
    <lineage>
        <taxon>Bacteria</taxon>
        <taxon>Pseudomonadati</taxon>
        <taxon>Bacteroidota</taxon>
        <taxon>Sphingobacteriia</taxon>
        <taxon>Sphingobacteriales</taxon>
        <taxon>Sphingobacteriaceae</taxon>
        <taxon>Pedobacter</taxon>
    </lineage>
</organism>
<comment type="function">
    <text evidence="6">May have a photoreceptor function.</text>
</comment>
<keyword evidence="4 6" id="KW-0274">FAD</keyword>
<comment type="cofactor">
    <cofactor evidence="6">
        <name>FAD</name>
        <dbReference type="ChEBI" id="CHEBI:57692"/>
    </cofactor>
    <text evidence="6">Binds 1 FAD per subunit.</text>
</comment>
<dbReference type="AlphaFoldDB" id="A0A286A0J3"/>
<dbReference type="InterPro" id="IPR014133">
    <property type="entry name" value="Cry_DASH"/>
</dbReference>
<evidence type="ECO:0000256" key="2">
    <source>
        <dbReference type="ARBA" id="ARBA00017881"/>
    </source>
</evidence>
<dbReference type="GO" id="GO:0003904">
    <property type="term" value="F:deoxyribodipyrimidine photo-lyase activity"/>
    <property type="evidence" value="ECO:0007669"/>
    <property type="project" value="TreeGrafter"/>
</dbReference>
<dbReference type="InterPro" id="IPR002081">
    <property type="entry name" value="Cryptochrome/DNA_photolyase_1"/>
</dbReference>
<gene>
    <name evidence="8" type="ORF">SAMN06297358_2418</name>
</gene>
<dbReference type="PROSITE" id="PS51645">
    <property type="entry name" value="PHR_CRY_ALPHA_BETA"/>
    <property type="match status" value="1"/>
</dbReference>
<dbReference type="NCBIfam" id="TIGR02765">
    <property type="entry name" value="crypto_DASH"/>
    <property type="match status" value="1"/>
</dbReference>